<keyword evidence="2" id="KW-0238">DNA-binding</keyword>
<comment type="caution">
    <text evidence="6">The sequence shown here is derived from an EMBL/GenBank/DDBJ whole genome shotgun (WGS) entry which is preliminary data.</text>
</comment>
<dbReference type="PROSITE" id="PS01117">
    <property type="entry name" value="HTH_MARR_1"/>
    <property type="match status" value="1"/>
</dbReference>
<dbReference type="InterPro" id="IPR039422">
    <property type="entry name" value="MarR/SlyA-like"/>
</dbReference>
<keyword evidence="1" id="KW-0805">Transcription regulation</keyword>
<keyword evidence="7" id="KW-1185">Reference proteome</keyword>
<dbReference type="GO" id="GO:0006950">
    <property type="term" value="P:response to stress"/>
    <property type="evidence" value="ECO:0007669"/>
    <property type="project" value="TreeGrafter"/>
</dbReference>
<dbReference type="SUPFAM" id="SSF46785">
    <property type="entry name" value="Winged helix' DNA-binding domain"/>
    <property type="match status" value="1"/>
</dbReference>
<dbReference type="Gene3D" id="1.10.10.10">
    <property type="entry name" value="Winged helix-like DNA-binding domain superfamily/Winged helix DNA-binding domain"/>
    <property type="match status" value="1"/>
</dbReference>
<feature type="compositionally biased region" description="Low complexity" evidence="4">
    <location>
        <begin position="9"/>
        <end position="31"/>
    </location>
</feature>
<evidence type="ECO:0000313" key="7">
    <source>
        <dbReference type="Proteomes" id="UP000289482"/>
    </source>
</evidence>
<feature type="domain" description="HTH marR-type" evidence="5">
    <location>
        <begin position="34"/>
        <end position="166"/>
    </location>
</feature>
<keyword evidence="3" id="KW-0804">Transcription</keyword>
<dbReference type="PRINTS" id="PR00598">
    <property type="entry name" value="HTHMARR"/>
</dbReference>
<dbReference type="InterPro" id="IPR000835">
    <property type="entry name" value="HTH_MarR-typ"/>
</dbReference>
<name>A0A4Q1R2P6_9ACTN</name>
<evidence type="ECO:0000256" key="3">
    <source>
        <dbReference type="ARBA" id="ARBA00023163"/>
    </source>
</evidence>
<evidence type="ECO:0000256" key="4">
    <source>
        <dbReference type="SAM" id="MobiDB-lite"/>
    </source>
</evidence>
<dbReference type="Proteomes" id="UP000289482">
    <property type="component" value="Unassembled WGS sequence"/>
</dbReference>
<evidence type="ECO:0000259" key="5">
    <source>
        <dbReference type="PROSITE" id="PS50995"/>
    </source>
</evidence>
<proteinExistence type="predicted"/>
<dbReference type="GeneID" id="95779829"/>
<organism evidence="6 7">
    <name type="scientific">Streptomyces sioyaensis</name>
    <dbReference type="NCBI Taxonomy" id="67364"/>
    <lineage>
        <taxon>Bacteria</taxon>
        <taxon>Bacillati</taxon>
        <taxon>Actinomycetota</taxon>
        <taxon>Actinomycetes</taxon>
        <taxon>Kitasatosporales</taxon>
        <taxon>Streptomycetaceae</taxon>
        <taxon>Streptomyces</taxon>
    </lineage>
</organism>
<feature type="region of interest" description="Disordered" evidence="4">
    <location>
        <begin position="166"/>
        <end position="200"/>
    </location>
</feature>
<gene>
    <name evidence="6" type="ORF">EST54_17935</name>
</gene>
<dbReference type="InterPro" id="IPR036388">
    <property type="entry name" value="WH-like_DNA-bd_sf"/>
</dbReference>
<evidence type="ECO:0000256" key="1">
    <source>
        <dbReference type="ARBA" id="ARBA00023015"/>
    </source>
</evidence>
<sequence>MSRATNRNAQSQPSQPPTAASATSSVPVPAAAHAGPVSHSIFRVARLHRMIAGQLLRRVGLHLGQELVMMHLWEIGPQRQTDLVRLIDSDAATMTRSIKRLENAGFVRRRPCPDDKRAVIIEPTAASQALRREVERIWAELEEASTGDLTPDQQAETLHALRRIEDSLARTAARTSPADAPAPATEAETTTGTGRTSPTE</sequence>
<feature type="region of interest" description="Disordered" evidence="4">
    <location>
        <begin position="1"/>
        <end position="31"/>
    </location>
</feature>
<dbReference type="PROSITE" id="PS50995">
    <property type="entry name" value="HTH_MARR_2"/>
    <property type="match status" value="1"/>
</dbReference>
<dbReference type="AlphaFoldDB" id="A0A4Q1R2P6"/>
<dbReference type="PANTHER" id="PTHR33164">
    <property type="entry name" value="TRANSCRIPTIONAL REGULATOR, MARR FAMILY"/>
    <property type="match status" value="1"/>
</dbReference>
<dbReference type="SMART" id="SM00347">
    <property type="entry name" value="HTH_MARR"/>
    <property type="match status" value="1"/>
</dbReference>
<dbReference type="EMBL" id="SDIF01000047">
    <property type="protein sequence ID" value="RXS65689.1"/>
    <property type="molecule type" value="Genomic_DNA"/>
</dbReference>
<dbReference type="InterPro" id="IPR023187">
    <property type="entry name" value="Tscrpt_reg_MarR-type_CS"/>
</dbReference>
<feature type="compositionally biased region" description="Low complexity" evidence="4">
    <location>
        <begin position="169"/>
        <end position="200"/>
    </location>
</feature>
<dbReference type="Pfam" id="PF01047">
    <property type="entry name" value="MarR"/>
    <property type="match status" value="1"/>
</dbReference>
<dbReference type="RefSeq" id="WP_129248649.1">
    <property type="nucleotide sequence ID" value="NZ_JABZEL010000009.1"/>
</dbReference>
<evidence type="ECO:0000313" key="6">
    <source>
        <dbReference type="EMBL" id="RXS65689.1"/>
    </source>
</evidence>
<evidence type="ECO:0000256" key="2">
    <source>
        <dbReference type="ARBA" id="ARBA00023125"/>
    </source>
</evidence>
<dbReference type="PANTHER" id="PTHR33164:SF99">
    <property type="entry name" value="MARR FAMILY REGULATORY PROTEIN"/>
    <property type="match status" value="1"/>
</dbReference>
<dbReference type="GO" id="GO:0003700">
    <property type="term" value="F:DNA-binding transcription factor activity"/>
    <property type="evidence" value="ECO:0007669"/>
    <property type="project" value="InterPro"/>
</dbReference>
<reference evidence="6 7" key="1">
    <citation type="submission" date="2019-01" db="EMBL/GenBank/DDBJ databases">
        <title>Draft genome sequences of the type strain Streptomyces sioyaensis DSM 40032 and its novel strain, TM32, a thermotolerant antibiotics-producing actinobacterium.</title>
        <authorList>
            <person name="Nakaew N."/>
            <person name="Lumyong S."/>
            <person name="Sloan W.T."/>
            <person name="Sungthong R."/>
        </authorList>
    </citation>
    <scope>NUCLEOTIDE SEQUENCE [LARGE SCALE GENOMIC DNA]</scope>
    <source>
        <strain evidence="6 7">DSM 40032</strain>
    </source>
</reference>
<accession>A0A4Q1R2P6</accession>
<protein>
    <submittedName>
        <fullName evidence="6">MarR family transcriptional regulator</fullName>
    </submittedName>
</protein>
<dbReference type="InterPro" id="IPR036390">
    <property type="entry name" value="WH_DNA-bd_sf"/>
</dbReference>
<dbReference type="GO" id="GO:0003677">
    <property type="term" value="F:DNA binding"/>
    <property type="evidence" value="ECO:0007669"/>
    <property type="project" value="UniProtKB-KW"/>
</dbReference>